<dbReference type="KEGG" id="bpor:BPO_0219"/>
<dbReference type="EMBL" id="CP136426">
    <property type="protein sequence ID" value="WOC50866.1"/>
    <property type="molecule type" value="Genomic_DNA"/>
</dbReference>
<keyword evidence="1" id="KW-1133">Transmembrane helix</keyword>
<dbReference type="RefSeq" id="WP_327984570.1">
    <property type="nucleotide sequence ID" value="NZ_CP136426.1"/>
</dbReference>
<reference evidence="2" key="1">
    <citation type="submission" date="2023-10" db="EMBL/GenBank/DDBJ databases">
        <title>Characterization and whole genome sequencing of a novel strain of Bergeyella porcorum QD2021 isolated from pig.</title>
        <authorList>
            <person name="Liu G."/>
            <person name="Chen C."/>
            <person name="Han X."/>
        </authorList>
    </citation>
    <scope>NUCLEOTIDE SEQUENCE</scope>
    <source>
        <strain evidence="2">QD2021</strain>
    </source>
</reference>
<gene>
    <name evidence="2" type="ORF">BPO_0219</name>
</gene>
<evidence type="ECO:0000256" key="1">
    <source>
        <dbReference type="SAM" id="Phobius"/>
    </source>
</evidence>
<evidence type="ECO:0000313" key="3">
    <source>
        <dbReference type="Proteomes" id="UP001432059"/>
    </source>
</evidence>
<protein>
    <submittedName>
        <fullName evidence="2">Uncharacterized protein</fullName>
    </submittedName>
</protein>
<keyword evidence="1" id="KW-0472">Membrane</keyword>
<evidence type="ECO:0000313" key="2">
    <source>
        <dbReference type="EMBL" id="WOC50866.1"/>
    </source>
</evidence>
<organism evidence="2 3">
    <name type="scientific">Bergeyella porcorum</name>
    <dbReference type="NCBI Taxonomy" id="1735111"/>
    <lineage>
        <taxon>Bacteria</taxon>
        <taxon>Pseudomonadati</taxon>
        <taxon>Bacteroidota</taxon>
        <taxon>Flavobacteriia</taxon>
        <taxon>Flavobacteriales</taxon>
        <taxon>Weeksellaceae</taxon>
        <taxon>Bergeyella</taxon>
    </lineage>
</organism>
<keyword evidence="3" id="KW-1185">Reference proteome</keyword>
<feature type="transmembrane region" description="Helical" evidence="1">
    <location>
        <begin position="52"/>
        <end position="85"/>
    </location>
</feature>
<accession>A0AAU0EYQ6</accession>
<name>A0AAU0EYQ6_9FLAO</name>
<dbReference type="Proteomes" id="UP001432059">
    <property type="component" value="Chromosome"/>
</dbReference>
<feature type="transmembrane region" description="Helical" evidence="1">
    <location>
        <begin position="28"/>
        <end position="46"/>
    </location>
</feature>
<proteinExistence type="predicted"/>
<sequence>METNSQENQGVKNMDTQKIIIIESRKSIGVAFLLTFFFGPFGMLYSTVVGGIIMLIASVVIGLVTFGFGVFITWPICIIWGMIAADNHNKRISNKIKRLD</sequence>
<dbReference type="AlphaFoldDB" id="A0AAU0EYQ6"/>
<keyword evidence="1" id="KW-0812">Transmembrane</keyword>